<dbReference type="EMBL" id="JNGW01000041">
    <property type="protein sequence ID" value="KDR52870.1"/>
    <property type="molecule type" value="Genomic_DNA"/>
</dbReference>
<dbReference type="Proteomes" id="UP000027442">
    <property type="component" value="Unassembled WGS sequence"/>
</dbReference>
<comment type="caution">
    <text evidence="1">The sequence shown here is derived from an EMBL/GenBank/DDBJ whole genome shotgun (WGS) entry which is preliminary data.</text>
</comment>
<protein>
    <submittedName>
        <fullName evidence="1">Uncharacterized protein</fullName>
    </submittedName>
</protein>
<evidence type="ECO:0000313" key="2">
    <source>
        <dbReference type="Proteomes" id="UP000027442"/>
    </source>
</evidence>
<reference evidence="1 2" key="1">
    <citation type="submission" date="2013-08" db="EMBL/GenBank/DDBJ databases">
        <authorList>
            <person name="Weinstock G."/>
            <person name="Sodergren E."/>
            <person name="Wylie T."/>
            <person name="Fulton L."/>
            <person name="Fulton R."/>
            <person name="Fronick C."/>
            <person name="O'Laughlin M."/>
            <person name="Godfrey J."/>
            <person name="Miner T."/>
            <person name="Herter B."/>
            <person name="Appelbaum E."/>
            <person name="Cordes M."/>
            <person name="Lek S."/>
            <person name="Wollam A."/>
            <person name="Pepin K.H."/>
            <person name="Palsikar V.B."/>
            <person name="Mitreva M."/>
            <person name="Wilson R.K."/>
        </authorList>
    </citation>
    <scope>NUCLEOTIDE SEQUENCE [LARGE SCALE GENOMIC DNA]</scope>
    <source>
        <strain evidence="1 2">ATCC 15930</strain>
    </source>
</reference>
<proteinExistence type="predicted"/>
<accession>A0A069QJ68</accession>
<keyword evidence="2" id="KW-1185">Reference proteome</keyword>
<sequence length="88" mass="10370">MKSTIDLNVNNTKIEWGQVKIRHEPCCIRRTMADRINNRAHAKVRHYFYCQNVKNIYNHLGYWPFFAKFALAGVLLHIKTYAHPNGIV</sequence>
<dbReference type="HOGENOM" id="CLU_2466434_0_0_10"/>
<dbReference type="AlphaFoldDB" id="A0A069QJ68"/>
<organism evidence="1 2">
    <name type="scientific">Hoylesella loescheii DSM 19665 = JCM 12249 = ATCC 15930</name>
    <dbReference type="NCBI Taxonomy" id="1122985"/>
    <lineage>
        <taxon>Bacteria</taxon>
        <taxon>Pseudomonadati</taxon>
        <taxon>Bacteroidota</taxon>
        <taxon>Bacteroidia</taxon>
        <taxon>Bacteroidales</taxon>
        <taxon>Prevotellaceae</taxon>
        <taxon>Hoylesella</taxon>
    </lineage>
</organism>
<evidence type="ECO:0000313" key="1">
    <source>
        <dbReference type="EMBL" id="KDR52870.1"/>
    </source>
</evidence>
<name>A0A069QJ68_HOYLO</name>
<dbReference type="PATRIC" id="fig|1122985.7.peg.1081"/>
<gene>
    <name evidence="1" type="ORF">HMPREF1991_01042</name>
</gene>